<name>A0A6M4JI29_BACSU</name>
<proteinExistence type="predicted"/>
<dbReference type="RefSeq" id="WP_004399388.1">
    <property type="nucleotide sequence ID" value="NC_000964.3"/>
</dbReference>
<evidence type="ECO:0000313" key="1">
    <source>
        <dbReference type="EMBL" id="QJP88549.1"/>
    </source>
</evidence>
<evidence type="ECO:0000313" key="2">
    <source>
        <dbReference type="EMBL" id="QJP88793.1"/>
    </source>
</evidence>
<accession>A0A6M4JI29</accession>
<protein>
    <submittedName>
        <fullName evidence="2">Uncharacterized protein</fullName>
    </submittedName>
</protein>
<dbReference type="AlphaFoldDB" id="A0A6M4JI29"/>
<sequence>MKEFHLHKYPVTSVEGNEYAVSIYNDRHSKGFVKVSLYKKVRGFFRKEKFKCLTREGDFAPSYFEEKWDYDYIQMAINEVINYENSIKEQINHENKQKAAIEKFEAWSGQEV</sequence>
<gene>
    <name evidence="1" type="ORF">HIR78_11145</name>
    <name evidence="2" type="ORF">HIR78_12525</name>
</gene>
<organism evidence="2">
    <name type="scientific">Bacillus subtilis (strain 168)</name>
    <dbReference type="NCBI Taxonomy" id="224308"/>
    <lineage>
        <taxon>Bacteria</taxon>
        <taxon>Bacillati</taxon>
        <taxon>Bacillota</taxon>
        <taxon>Bacilli</taxon>
        <taxon>Bacillales</taxon>
        <taxon>Bacillaceae</taxon>
        <taxon>Bacillus</taxon>
    </lineage>
</organism>
<reference evidence="2" key="1">
    <citation type="submission" date="2020-04" db="EMBL/GenBank/DDBJ databases">
        <title>Phage recombination drives evolution of spore-forming Bacilli.</title>
        <authorList>
            <person name="Dragos A."/>
            <person name="Kovacs A.T."/>
        </authorList>
    </citation>
    <scope>NUCLEOTIDE SEQUENCE</scope>
    <source>
        <strain evidence="2">168</strain>
    </source>
</reference>
<dbReference type="OrthoDB" id="2893814at2"/>
<dbReference type="KEGG" id="bsu:BSU20690"/>
<dbReference type="EMBL" id="CP052842">
    <property type="protein sequence ID" value="QJP88793.1"/>
    <property type="molecule type" value="Genomic_DNA"/>
</dbReference>
<dbReference type="EMBL" id="CP052842">
    <property type="protein sequence ID" value="QJP88549.1"/>
    <property type="molecule type" value="Genomic_DNA"/>
</dbReference>